<gene>
    <name evidence="2" type="ORF">FNJ06_01165</name>
</gene>
<dbReference type="AlphaFoldDB" id="A0A5Y3UUP9"/>
<feature type="transmembrane region" description="Helical" evidence="1">
    <location>
        <begin position="65"/>
        <end position="82"/>
    </location>
</feature>
<sequence length="168" mass="18409">MAKKRTNPWGEVSDEFSSRLCNALKSPAFLVYFFIGVILIGGVGIWLPYFSSDDPNSVFMESQNVFTYSFAILGTLAIEVFLSSSGNRSLKSLGLLIGAIAFVSCGFGYYYVKHGNSILMNVGAILTLFLFLLANVNDEKFDHDVTPAPASPVGFEKVSKNLINNKEQ</sequence>
<reference evidence="2" key="1">
    <citation type="submission" date="2019-07" db="EMBL/GenBank/DDBJ databases">
        <authorList>
            <person name="Ashton P.M."/>
            <person name="Dallman T."/>
            <person name="Nair S."/>
            <person name="De Pinna E."/>
            <person name="Peters T."/>
            <person name="Grant K."/>
        </authorList>
    </citation>
    <scope>NUCLEOTIDE SEQUENCE [LARGE SCALE GENOMIC DNA]</scope>
    <source>
        <strain evidence="2">598112</strain>
    </source>
</reference>
<protein>
    <submittedName>
        <fullName evidence="2">Uncharacterized protein</fullName>
    </submittedName>
</protein>
<keyword evidence="1" id="KW-0472">Membrane</keyword>
<accession>A0A5Y3UUP9</accession>
<feature type="transmembrane region" description="Helical" evidence="1">
    <location>
        <begin position="118"/>
        <end position="136"/>
    </location>
</feature>
<dbReference type="EMBL" id="AAIXRY010000001">
    <property type="protein sequence ID" value="ECJ2324249.1"/>
    <property type="molecule type" value="Genomic_DNA"/>
</dbReference>
<feature type="transmembrane region" description="Helical" evidence="1">
    <location>
        <begin position="94"/>
        <end position="112"/>
    </location>
</feature>
<feature type="transmembrane region" description="Helical" evidence="1">
    <location>
        <begin position="29"/>
        <end position="50"/>
    </location>
</feature>
<keyword evidence="1" id="KW-1133">Transmembrane helix</keyword>
<evidence type="ECO:0000313" key="2">
    <source>
        <dbReference type="EMBL" id="ECJ2324249.1"/>
    </source>
</evidence>
<organism evidence="2">
    <name type="scientific">Salmonella enterica subsp. salamae</name>
    <dbReference type="NCBI Taxonomy" id="59202"/>
    <lineage>
        <taxon>Bacteria</taxon>
        <taxon>Pseudomonadati</taxon>
        <taxon>Pseudomonadota</taxon>
        <taxon>Gammaproteobacteria</taxon>
        <taxon>Enterobacterales</taxon>
        <taxon>Enterobacteriaceae</taxon>
        <taxon>Salmonella</taxon>
    </lineage>
</organism>
<name>A0A5Y3UUP9_SALER</name>
<comment type="caution">
    <text evidence="2">The sequence shown here is derived from an EMBL/GenBank/DDBJ whole genome shotgun (WGS) entry which is preliminary data.</text>
</comment>
<keyword evidence="1" id="KW-0812">Transmembrane</keyword>
<proteinExistence type="predicted"/>
<evidence type="ECO:0000256" key="1">
    <source>
        <dbReference type="SAM" id="Phobius"/>
    </source>
</evidence>
<dbReference type="Proteomes" id="UP000839824">
    <property type="component" value="Unassembled WGS sequence"/>
</dbReference>